<keyword evidence="1" id="KW-1185">Reference proteome</keyword>
<sequence>MIKFDSPASMSTATHKQWSFQAAACNAVSPNLFLASKSGLKFNINFKQGKWPPLKLDHNRSERHPPGQQYSYTALYKQESCQASILV</sequence>
<reference evidence="2" key="1">
    <citation type="submission" date="2022-11" db="UniProtKB">
        <authorList>
            <consortium name="WormBaseParasite"/>
        </authorList>
    </citation>
    <scope>IDENTIFICATION</scope>
</reference>
<evidence type="ECO:0000313" key="1">
    <source>
        <dbReference type="Proteomes" id="UP000887565"/>
    </source>
</evidence>
<proteinExistence type="predicted"/>
<dbReference type="WBParaSite" id="nRc.2.0.1.t35495-RA">
    <property type="protein sequence ID" value="nRc.2.0.1.t35495-RA"/>
    <property type="gene ID" value="nRc.2.0.1.g35495"/>
</dbReference>
<protein>
    <submittedName>
        <fullName evidence="2">Uncharacterized protein</fullName>
    </submittedName>
</protein>
<evidence type="ECO:0000313" key="2">
    <source>
        <dbReference type="WBParaSite" id="nRc.2.0.1.t35495-RA"/>
    </source>
</evidence>
<organism evidence="1 2">
    <name type="scientific">Romanomermis culicivorax</name>
    <name type="common">Nematode worm</name>
    <dbReference type="NCBI Taxonomy" id="13658"/>
    <lineage>
        <taxon>Eukaryota</taxon>
        <taxon>Metazoa</taxon>
        <taxon>Ecdysozoa</taxon>
        <taxon>Nematoda</taxon>
        <taxon>Enoplea</taxon>
        <taxon>Dorylaimia</taxon>
        <taxon>Mermithida</taxon>
        <taxon>Mermithoidea</taxon>
        <taxon>Mermithidae</taxon>
        <taxon>Romanomermis</taxon>
    </lineage>
</organism>
<dbReference type="AlphaFoldDB" id="A0A915KAW3"/>
<name>A0A915KAW3_ROMCU</name>
<accession>A0A915KAW3</accession>
<dbReference type="Proteomes" id="UP000887565">
    <property type="component" value="Unplaced"/>
</dbReference>